<accession>A0A4U5PW00</accession>
<dbReference type="EMBL" id="RCHU01000598">
    <property type="protein sequence ID" value="TKS00557.1"/>
    <property type="molecule type" value="Genomic_DNA"/>
</dbReference>
<feature type="region of interest" description="Disordered" evidence="1">
    <location>
        <begin position="61"/>
        <end position="86"/>
    </location>
</feature>
<protein>
    <submittedName>
        <fullName evidence="2">Uncharacterized protein</fullName>
    </submittedName>
</protein>
<organism evidence="2">
    <name type="scientific">Populus alba</name>
    <name type="common">White poplar</name>
    <dbReference type="NCBI Taxonomy" id="43335"/>
    <lineage>
        <taxon>Eukaryota</taxon>
        <taxon>Viridiplantae</taxon>
        <taxon>Streptophyta</taxon>
        <taxon>Embryophyta</taxon>
        <taxon>Tracheophyta</taxon>
        <taxon>Spermatophyta</taxon>
        <taxon>Magnoliopsida</taxon>
        <taxon>eudicotyledons</taxon>
        <taxon>Gunneridae</taxon>
        <taxon>Pentapetalae</taxon>
        <taxon>rosids</taxon>
        <taxon>fabids</taxon>
        <taxon>Malpighiales</taxon>
        <taxon>Salicaceae</taxon>
        <taxon>Saliceae</taxon>
        <taxon>Populus</taxon>
    </lineage>
</organism>
<evidence type="ECO:0000313" key="2">
    <source>
        <dbReference type="EMBL" id="TKS00557.1"/>
    </source>
</evidence>
<evidence type="ECO:0000256" key="1">
    <source>
        <dbReference type="SAM" id="MobiDB-lite"/>
    </source>
</evidence>
<comment type="caution">
    <text evidence="2">The sequence shown here is derived from an EMBL/GenBank/DDBJ whole genome shotgun (WGS) entry which is preliminary data.</text>
</comment>
<feature type="compositionally biased region" description="Basic and acidic residues" evidence="1">
    <location>
        <begin position="75"/>
        <end position="86"/>
    </location>
</feature>
<reference evidence="2" key="1">
    <citation type="submission" date="2018-10" db="EMBL/GenBank/DDBJ databases">
        <title>Population genomic analysis revealed the cold adaptation of white poplar.</title>
        <authorList>
            <person name="Liu Y.-J."/>
        </authorList>
    </citation>
    <scope>NUCLEOTIDE SEQUENCE [LARGE SCALE GENOMIC DNA]</scope>
    <source>
        <strain evidence="2">PAL-ZL1</strain>
    </source>
</reference>
<name>A0A4U5PW00_POPAL</name>
<feature type="region of interest" description="Disordered" evidence="1">
    <location>
        <begin position="100"/>
        <end position="119"/>
    </location>
</feature>
<sequence length="132" mass="13728">MGLWAPLCSAGHEEVGGGGGSGLLLWRRRRCKADRTKAALSVTGATPGGRWPSLLMAEKGVDGSTGREANSWGAAEREAGDKAGGEERFGFVGEGRGKSGRPIALSGWPVSREEEESTGGCCLASRGRKKII</sequence>
<dbReference type="AlphaFoldDB" id="A0A4U5PW00"/>
<proteinExistence type="predicted"/>
<gene>
    <name evidence="2" type="ORF">D5086_0000181880</name>
</gene>